<proteinExistence type="predicted"/>
<dbReference type="InterPro" id="IPR013525">
    <property type="entry name" value="ABC2_TM"/>
</dbReference>
<evidence type="ECO:0000256" key="3">
    <source>
        <dbReference type="ARBA" id="ARBA00022692"/>
    </source>
</evidence>
<dbReference type="SUPFAM" id="SSF52540">
    <property type="entry name" value="P-loop containing nucleoside triphosphate hydrolases"/>
    <property type="match status" value="2"/>
</dbReference>
<dbReference type="AlphaFoldDB" id="A0A642UJ07"/>
<dbReference type="PROSITE" id="PS50893">
    <property type="entry name" value="ABC_TRANSPORTER_2"/>
    <property type="match status" value="2"/>
</dbReference>
<dbReference type="Gene3D" id="3.40.50.300">
    <property type="entry name" value="P-loop containing nucleotide triphosphate hydrolases"/>
    <property type="match status" value="2"/>
</dbReference>
<protein>
    <recommendedName>
        <fullName evidence="10">ABC transporter domain-containing protein</fullName>
    </recommendedName>
</protein>
<dbReference type="InterPro" id="IPR017871">
    <property type="entry name" value="ABC_transporter-like_CS"/>
</dbReference>
<feature type="region of interest" description="Disordered" evidence="8">
    <location>
        <begin position="612"/>
        <end position="641"/>
    </location>
</feature>
<keyword evidence="4" id="KW-0547">Nucleotide-binding</keyword>
<feature type="transmembrane region" description="Helical" evidence="9">
    <location>
        <begin position="523"/>
        <end position="542"/>
    </location>
</feature>
<keyword evidence="7 9" id="KW-0472">Membrane</keyword>
<accession>A0A642UJ07</accession>
<feature type="transmembrane region" description="Helical" evidence="9">
    <location>
        <begin position="580"/>
        <end position="600"/>
    </location>
</feature>
<name>A0A642UJ07_DIURU</name>
<organism evidence="11 12">
    <name type="scientific">Diutina rugosa</name>
    <name type="common">Yeast</name>
    <name type="synonym">Candida rugosa</name>
    <dbReference type="NCBI Taxonomy" id="5481"/>
    <lineage>
        <taxon>Eukaryota</taxon>
        <taxon>Fungi</taxon>
        <taxon>Dikarya</taxon>
        <taxon>Ascomycota</taxon>
        <taxon>Saccharomycotina</taxon>
        <taxon>Pichiomycetes</taxon>
        <taxon>Debaryomycetaceae</taxon>
        <taxon>Diutina</taxon>
    </lineage>
</organism>
<evidence type="ECO:0000259" key="10">
    <source>
        <dbReference type="PROSITE" id="PS50893"/>
    </source>
</evidence>
<feature type="transmembrane region" description="Helical" evidence="9">
    <location>
        <begin position="1090"/>
        <end position="1113"/>
    </location>
</feature>
<dbReference type="RefSeq" id="XP_034010614.1">
    <property type="nucleotide sequence ID" value="XM_034157417.1"/>
</dbReference>
<evidence type="ECO:0000256" key="5">
    <source>
        <dbReference type="ARBA" id="ARBA00022840"/>
    </source>
</evidence>
<keyword evidence="2" id="KW-0813">Transport</keyword>
<dbReference type="GO" id="GO:0016020">
    <property type="term" value="C:membrane"/>
    <property type="evidence" value="ECO:0007669"/>
    <property type="project" value="UniProtKB-SubCell"/>
</dbReference>
<keyword evidence="5" id="KW-0067">ATP-binding</keyword>
<evidence type="ECO:0000256" key="7">
    <source>
        <dbReference type="ARBA" id="ARBA00023136"/>
    </source>
</evidence>
<dbReference type="InterPro" id="IPR003439">
    <property type="entry name" value="ABC_transporter-like_ATP-bd"/>
</dbReference>
<dbReference type="GO" id="GO:0005524">
    <property type="term" value="F:ATP binding"/>
    <property type="evidence" value="ECO:0007669"/>
    <property type="project" value="UniProtKB-KW"/>
</dbReference>
<dbReference type="Pfam" id="PF00005">
    <property type="entry name" value="ABC_tran"/>
    <property type="match status" value="2"/>
</dbReference>
<dbReference type="EMBL" id="SWFT01000137">
    <property type="protein sequence ID" value="KAA8898689.1"/>
    <property type="molecule type" value="Genomic_DNA"/>
</dbReference>
<dbReference type="InterPro" id="IPR050352">
    <property type="entry name" value="ABCG_transporters"/>
</dbReference>
<feature type="transmembrane region" description="Helical" evidence="9">
    <location>
        <begin position="439"/>
        <end position="455"/>
    </location>
</feature>
<feature type="transmembrane region" description="Helical" evidence="9">
    <location>
        <begin position="1125"/>
        <end position="1148"/>
    </location>
</feature>
<dbReference type="SMART" id="SM00382">
    <property type="entry name" value="AAA"/>
    <property type="match status" value="2"/>
</dbReference>
<feature type="transmembrane region" description="Helical" evidence="9">
    <location>
        <begin position="462"/>
        <end position="484"/>
    </location>
</feature>
<dbReference type="GO" id="GO:0140359">
    <property type="term" value="F:ABC-type transporter activity"/>
    <property type="evidence" value="ECO:0007669"/>
    <property type="project" value="InterPro"/>
</dbReference>
<evidence type="ECO:0000256" key="2">
    <source>
        <dbReference type="ARBA" id="ARBA00022448"/>
    </source>
</evidence>
<dbReference type="PANTHER" id="PTHR48041">
    <property type="entry name" value="ABC TRANSPORTER G FAMILY MEMBER 28"/>
    <property type="match status" value="1"/>
</dbReference>
<dbReference type="Pfam" id="PF19055">
    <property type="entry name" value="ABC2_membrane_7"/>
    <property type="match status" value="2"/>
</dbReference>
<keyword evidence="6 9" id="KW-1133">Transmembrane helix</keyword>
<evidence type="ECO:0000256" key="6">
    <source>
        <dbReference type="ARBA" id="ARBA00022989"/>
    </source>
</evidence>
<evidence type="ECO:0000256" key="8">
    <source>
        <dbReference type="SAM" id="MobiDB-lite"/>
    </source>
</evidence>
<evidence type="ECO:0000313" key="11">
    <source>
        <dbReference type="EMBL" id="KAA8898689.1"/>
    </source>
</evidence>
<comment type="subcellular location">
    <subcellularLocation>
        <location evidence="1">Membrane</location>
        <topology evidence="1">Multi-pass membrane protein</topology>
    </subcellularLocation>
</comment>
<feature type="transmembrane region" description="Helical" evidence="9">
    <location>
        <begin position="490"/>
        <end position="511"/>
    </location>
</feature>
<feature type="compositionally biased region" description="Polar residues" evidence="8">
    <location>
        <begin position="632"/>
        <end position="641"/>
    </location>
</feature>
<feature type="compositionally biased region" description="Basic and acidic residues" evidence="8">
    <location>
        <begin position="615"/>
        <end position="628"/>
    </location>
</feature>
<dbReference type="VEuPathDB" id="FungiDB:DIURU_004533"/>
<dbReference type="InterPro" id="IPR043926">
    <property type="entry name" value="ABCG_dom"/>
</dbReference>
<gene>
    <name evidence="11" type="ORF">DIURU_004533</name>
</gene>
<dbReference type="GeneID" id="54783184"/>
<dbReference type="OrthoDB" id="66620at2759"/>
<sequence length="1230" mass="137111">MASHILKVEEENRIGISVRNLTVEANSSAIINDVSFDLNSGELLAIMGGSGSGKTTLLNVLCQRTNVTDKKLKFSGSILYDKADTDVINYSYMQQTDSFLPGLTVFETLKTQSDLRMPPSVSEGAKLELINELLKVLELEHKRDTVIATFGSHRTFLSGGEQRRVSVAIQLLSRPRILFLDEPTTGLDTSSSLKLVQTLKKLASPEIGLTVVLSIHQPRPEISVMFDKLCLLSKGGRLVYFGSLADSVPYFESLGHSSKGRDITHMDFIINLSVKDTSTKEREEASEHRIQELSRAWKQHQQLKPIDSPPTLETSLKLFKKHYPISFWRELVVLTKRTALLTVRDKSSLLSLNLGMAFLGAVTGWMFYKPGLDLAGVRTRTSSIYVMLEVVGFCPLYFEVERLWSTDGVFFLREYSEGYVSIPGFVISRRLGKLFLEDVPIGVLFGSISYFMYGLRGGGHYFGIYITVCILINMVGMATGLLIFAVSPDFVIASLVYGAIYQLQNSACGYFVNSKTMPVYVRWLKYCAYFWYAFGALTSNQYTDWSGDCPYDDPEWCIEFEGNYQLSVLGFPQNWIAEPIGILVVWWFGFHLISIAAFYLRKNDIAMAKQKKNKFGGEDERPKEKNKDGVSPTKSESSTLGESWSPVSIHVSDVTLQTRRKNVTLLDNIACEFKAATVNAIMGPSGGGKTTMLNYLSKRLPHENWTFKSRGDIVLRNASGAEAQVTPAQLKQISAYVTQQDSALQSRLTVRETLYYQAKLRLPVEEHDEIPSIVAQIIRDMGLVDAADTMIGSAYVKGISGGEKRRVSIAVQLLSKPKILFLDEPTSGLDSTTSALIVALLHRFASNYGTTIIMTIHQPSQKLFDAFGSLLLLARGGRVVYNGPPSDVVPRFETYGHQKPQEVSDADFLLDVLQSSPETASELVAAWTAPEKPHPESPIKATPEATFDLAPYAHKKVPFSVSWKTVTKRQWICIFRNKDILWSRAGQTFFLTVVHTLFFAPLRTGPGGLENRMGLIQEVLNLYYVGIINNVAVFPTEREMFFQEYRDGIYGVAEFSIQYFLNELPTEVIPAFIFSILIVFGVGLPRNAGMFFSMFCMGALSINTGESFGMIVNAIISHMGLATNILLNSVILAIFMGGTMSLYMPGFFKAVNYINPMKYAVGICAKVGFPKDMVFDCGLPHCSLNTGKEILDYYKLNINLGGYFGGIVTCFVAYRILGILALWIRVRFIN</sequence>
<feature type="domain" description="ABC transporter" evidence="10">
    <location>
        <begin position="16"/>
        <end position="260"/>
    </location>
</feature>
<dbReference type="PANTHER" id="PTHR48041:SF119">
    <property type="entry name" value="ROA1P"/>
    <property type="match status" value="1"/>
</dbReference>
<dbReference type="OMA" id="AYFWYAF"/>
<feature type="transmembrane region" description="Helical" evidence="9">
    <location>
        <begin position="1203"/>
        <end position="1224"/>
    </location>
</feature>
<dbReference type="InterPro" id="IPR003593">
    <property type="entry name" value="AAA+_ATPase"/>
</dbReference>
<dbReference type="InterPro" id="IPR027417">
    <property type="entry name" value="P-loop_NTPase"/>
</dbReference>
<evidence type="ECO:0000313" key="12">
    <source>
        <dbReference type="Proteomes" id="UP000449547"/>
    </source>
</evidence>
<keyword evidence="3 9" id="KW-0812">Transmembrane</keyword>
<dbReference type="GO" id="GO:0016887">
    <property type="term" value="F:ATP hydrolysis activity"/>
    <property type="evidence" value="ECO:0007669"/>
    <property type="project" value="InterPro"/>
</dbReference>
<dbReference type="Pfam" id="PF01061">
    <property type="entry name" value="ABC2_membrane"/>
    <property type="match status" value="2"/>
</dbReference>
<dbReference type="Proteomes" id="UP000449547">
    <property type="component" value="Unassembled WGS sequence"/>
</dbReference>
<comment type="caution">
    <text evidence="11">The sequence shown here is derived from an EMBL/GenBank/DDBJ whole genome shotgun (WGS) entry which is preliminary data.</text>
</comment>
<dbReference type="PROSITE" id="PS00211">
    <property type="entry name" value="ABC_TRANSPORTER_1"/>
    <property type="match status" value="2"/>
</dbReference>
<keyword evidence="12" id="KW-1185">Reference proteome</keyword>
<feature type="domain" description="ABC transporter" evidence="10">
    <location>
        <begin position="649"/>
        <end position="901"/>
    </location>
</feature>
<feature type="transmembrane region" description="Helical" evidence="9">
    <location>
        <begin position="1068"/>
        <end position="1084"/>
    </location>
</feature>
<evidence type="ECO:0000256" key="4">
    <source>
        <dbReference type="ARBA" id="ARBA00022741"/>
    </source>
</evidence>
<reference evidence="11 12" key="1">
    <citation type="submission" date="2019-07" db="EMBL/GenBank/DDBJ databases">
        <title>Genome assembly of two rare yeast pathogens: Diutina rugosa and Trichomonascus ciferrii.</title>
        <authorList>
            <person name="Mixao V."/>
            <person name="Saus E."/>
            <person name="Hansen A."/>
            <person name="Lass-Flor C."/>
            <person name="Gabaldon T."/>
        </authorList>
    </citation>
    <scope>NUCLEOTIDE SEQUENCE [LARGE SCALE GENOMIC DNA]</scope>
    <source>
        <strain evidence="11 12">CBS 613</strain>
    </source>
</reference>
<evidence type="ECO:0000256" key="9">
    <source>
        <dbReference type="SAM" id="Phobius"/>
    </source>
</evidence>
<evidence type="ECO:0000256" key="1">
    <source>
        <dbReference type="ARBA" id="ARBA00004141"/>
    </source>
</evidence>